<feature type="chain" id="PRO_5045611328" description="Hemophore-related protein" evidence="1">
    <location>
        <begin position="29"/>
        <end position="121"/>
    </location>
</feature>
<protein>
    <recommendedName>
        <fullName evidence="4">Hemophore-related protein</fullName>
    </recommendedName>
</protein>
<keyword evidence="3" id="KW-1185">Reference proteome</keyword>
<gene>
    <name evidence="2" type="ORF">AB0I48_32975</name>
</gene>
<organism evidence="2 3">
    <name type="scientific">Nocardia aurea</name>
    <dbReference type="NCBI Taxonomy" id="2144174"/>
    <lineage>
        <taxon>Bacteria</taxon>
        <taxon>Bacillati</taxon>
        <taxon>Actinomycetota</taxon>
        <taxon>Actinomycetes</taxon>
        <taxon>Mycobacteriales</taxon>
        <taxon>Nocardiaceae</taxon>
        <taxon>Nocardia</taxon>
    </lineage>
</organism>
<name>A0ABV3G420_9NOCA</name>
<dbReference type="EMBL" id="JBFAKC010000021">
    <property type="protein sequence ID" value="MEV0712380.1"/>
    <property type="molecule type" value="Genomic_DNA"/>
</dbReference>
<evidence type="ECO:0000256" key="1">
    <source>
        <dbReference type="SAM" id="SignalP"/>
    </source>
</evidence>
<reference evidence="2 3" key="1">
    <citation type="submission" date="2024-06" db="EMBL/GenBank/DDBJ databases">
        <title>The Natural Products Discovery Center: Release of the First 8490 Sequenced Strains for Exploring Actinobacteria Biosynthetic Diversity.</title>
        <authorList>
            <person name="Kalkreuter E."/>
            <person name="Kautsar S.A."/>
            <person name="Yang D."/>
            <person name="Bader C.D."/>
            <person name="Teijaro C.N."/>
            <person name="Fluegel L."/>
            <person name="Davis C.M."/>
            <person name="Simpson J.R."/>
            <person name="Lauterbach L."/>
            <person name="Steele A.D."/>
            <person name="Gui C."/>
            <person name="Meng S."/>
            <person name="Li G."/>
            <person name="Viehrig K."/>
            <person name="Ye F."/>
            <person name="Su P."/>
            <person name="Kiefer A.F."/>
            <person name="Nichols A."/>
            <person name="Cepeda A.J."/>
            <person name="Yan W."/>
            <person name="Fan B."/>
            <person name="Jiang Y."/>
            <person name="Adhikari A."/>
            <person name="Zheng C.-J."/>
            <person name="Schuster L."/>
            <person name="Cowan T.M."/>
            <person name="Smanski M.J."/>
            <person name="Chevrette M.G."/>
            <person name="De Carvalho L.P.S."/>
            <person name="Shen B."/>
        </authorList>
    </citation>
    <scope>NUCLEOTIDE SEQUENCE [LARGE SCALE GENOMIC DNA]</scope>
    <source>
        <strain evidence="2 3">NPDC050403</strain>
    </source>
</reference>
<evidence type="ECO:0000313" key="2">
    <source>
        <dbReference type="EMBL" id="MEV0712380.1"/>
    </source>
</evidence>
<proteinExistence type="predicted"/>
<dbReference type="Proteomes" id="UP001551695">
    <property type="component" value="Unassembled WGS sequence"/>
</dbReference>
<feature type="signal peptide" evidence="1">
    <location>
        <begin position="1"/>
        <end position="28"/>
    </location>
</feature>
<evidence type="ECO:0000313" key="3">
    <source>
        <dbReference type="Proteomes" id="UP001551695"/>
    </source>
</evidence>
<accession>A0ABV3G420</accession>
<keyword evidence="1" id="KW-0732">Signal</keyword>
<comment type="caution">
    <text evidence="2">The sequence shown here is derived from an EMBL/GenBank/DDBJ whole genome shotgun (WGS) entry which is preliminary data.</text>
</comment>
<evidence type="ECO:0008006" key="4">
    <source>
        <dbReference type="Google" id="ProtNLM"/>
    </source>
</evidence>
<dbReference type="RefSeq" id="WP_355086798.1">
    <property type="nucleotide sequence ID" value="NZ_JBEXKW010000026.1"/>
</dbReference>
<sequence>MRKRSAMALAVLATATAMTGIMSSAATAAPSPDIAADCPAITSIANDALATLTPLASLPVEESQPIKEAYIGELQGRVGELSTDQGRANVQNFINALQTASSPADGYLIVNALSKLRSDCA</sequence>